<feature type="binding site" evidence="5">
    <location>
        <position position="93"/>
    </location>
    <ligand>
        <name>NAD(+)</name>
        <dbReference type="ChEBI" id="CHEBI:57540"/>
    </ligand>
</feature>
<dbReference type="InterPro" id="IPR006176">
    <property type="entry name" value="3-OHacyl-CoA_DH_NAD-bd"/>
</dbReference>
<dbReference type="EC" id="1.1.1.157" evidence="8"/>
<keyword evidence="5" id="KW-0520">NAD</keyword>
<feature type="binding site" evidence="5">
    <location>
        <begin position="11"/>
        <end position="16"/>
    </location>
    <ligand>
        <name>NAD(+)</name>
        <dbReference type="ChEBI" id="CHEBI:57540"/>
    </ligand>
</feature>
<evidence type="ECO:0000259" key="6">
    <source>
        <dbReference type="Pfam" id="PF00725"/>
    </source>
</evidence>
<dbReference type="RefSeq" id="WP_218931517.1">
    <property type="nucleotide sequence ID" value="NZ_JACAOA010000024.1"/>
</dbReference>
<dbReference type="UniPathway" id="UPA00863"/>
<dbReference type="InterPro" id="IPR036291">
    <property type="entry name" value="NAD(P)-bd_dom_sf"/>
</dbReference>
<proteinExistence type="inferred from homology"/>
<dbReference type="EMBL" id="JACAOA010000024">
    <property type="protein sequence ID" value="MBA5729832.1"/>
    <property type="molecule type" value="Genomic_DNA"/>
</dbReference>
<dbReference type="SUPFAM" id="SSF51735">
    <property type="entry name" value="NAD(P)-binding Rossmann-fold domains"/>
    <property type="match status" value="1"/>
</dbReference>
<dbReference type="SUPFAM" id="SSF48179">
    <property type="entry name" value="6-phosphogluconate dehydrogenase C-terminal domain-like"/>
    <property type="match status" value="1"/>
</dbReference>
<dbReference type="NCBIfam" id="NF004474">
    <property type="entry name" value="PRK05808.1"/>
    <property type="match status" value="1"/>
</dbReference>
<dbReference type="GO" id="GO:0019605">
    <property type="term" value="P:butyrate metabolic process"/>
    <property type="evidence" value="ECO:0007669"/>
    <property type="project" value="UniProtKB-UniPathway"/>
</dbReference>
<feature type="site" description="Important for catalytic activity" evidence="4">
    <location>
        <position position="141"/>
    </location>
</feature>
<dbReference type="PANTHER" id="PTHR48075:SF5">
    <property type="entry name" value="3-HYDROXYBUTYRYL-COA DEHYDROGENASE"/>
    <property type="match status" value="1"/>
</dbReference>
<keyword evidence="9" id="KW-1185">Reference proteome</keyword>
<feature type="binding site" evidence="5">
    <location>
        <position position="34"/>
    </location>
    <ligand>
        <name>NAD(+)</name>
        <dbReference type="ChEBI" id="CHEBI:57540"/>
    </ligand>
</feature>
<comment type="similarity">
    <text evidence="2">Belongs to the 3-hydroxyacyl-CoA dehydrogenase family.</text>
</comment>
<protein>
    <submittedName>
        <fullName evidence="8">3-hydroxybutyryl-CoA dehydrogenase</fullName>
        <ecNumber evidence="8">1.1.1.157</ecNumber>
    </submittedName>
</protein>
<dbReference type="Pfam" id="PF00725">
    <property type="entry name" value="3HCDH"/>
    <property type="match status" value="1"/>
</dbReference>
<name>A0A839A757_9LACT</name>
<evidence type="ECO:0000256" key="3">
    <source>
        <dbReference type="ARBA" id="ARBA00023002"/>
    </source>
</evidence>
<evidence type="ECO:0000256" key="5">
    <source>
        <dbReference type="PIRSR" id="PIRSR000105-2"/>
    </source>
</evidence>
<comment type="caution">
    <text evidence="8">The sequence shown here is derived from an EMBL/GenBank/DDBJ whole genome shotgun (WGS) entry which is preliminary data.</text>
</comment>
<dbReference type="PROSITE" id="PS00067">
    <property type="entry name" value="3HCDH"/>
    <property type="match status" value="1"/>
</dbReference>
<evidence type="ECO:0000256" key="2">
    <source>
        <dbReference type="ARBA" id="ARBA00009463"/>
    </source>
</evidence>
<keyword evidence="3 8" id="KW-0560">Oxidoreductase</keyword>
<accession>A0A839A757</accession>
<comment type="pathway">
    <text evidence="1">Lipid metabolism; butanoate metabolism.</text>
</comment>
<dbReference type="Proteomes" id="UP000571018">
    <property type="component" value="Unassembled WGS sequence"/>
</dbReference>
<feature type="binding site" evidence="5">
    <location>
        <position position="98"/>
    </location>
    <ligand>
        <name>NAD(+)</name>
        <dbReference type="ChEBI" id="CHEBI:57540"/>
    </ligand>
</feature>
<dbReference type="PIRSF" id="PIRSF000105">
    <property type="entry name" value="HCDH"/>
    <property type="match status" value="1"/>
</dbReference>
<dbReference type="InterPro" id="IPR006180">
    <property type="entry name" value="3-OHacyl-CoA_DH_CS"/>
</dbReference>
<sequence length="285" mass="31212">MQNIKQVMVIGSGQMGSGIAQVLAQAGYKVFLNDIKEEFVTRGIEKIQTQLQRQVDKERLTQAELDKTMANIIPSTDYAQAKEVELVVEAATENRELKLNIFRQLDEIAPEETILATNTSSLSITEIAAVTKRPNKVVGMHFFNPVPVMKLLEINIGLTTDADTVEAIKAVGESLNKTIVEVKDSPGFVVNRILIPMINEAIFVLSEGISTAQEIDNAMKAGANHPIGPLALADLIGLDVTLSIMEVLYDGFKDSKYRPAPLLVKHVEAGLLGRKTGKGFYDYSK</sequence>
<dbReference type="FunFam" id="3.40.50.720:FF:000009">
    <property type="entry name" value="Fatty oxidation complex, alpha subunit"/>
    <property type="match status" value="1"/>
</dbReference>
<evidence type="ECO:0000256" key="1">
    <source>
        <dbReference type="ARBA" id="ARBA00005086"/>
    </source>
</evidence>
<evidence type="ECO:0000313" key="9">
    <source>
        <dbReference type="Proteomes" id="UP000571018"/>
    </source>
</evidence>
<organism evidence="8 9">
    <name type="scientific">Ruoffia halotolerans</name>
    <dbReference type="NCBI Taxonomy" id="2748684"/>
    <lineage>
        <taxon>Bacteria</taxon>
        <taxon>Bacillati</taxon>
        <taxon>Bacillota</taxon>
        <taxon>Bacilli</taxon>
        <taxon>Lactobacillales</taxon>
        <taxon>Aerococcaceae</taxon>
        <taxon>Ruoffia</taxon>
    </lineage>
</organism>
<dbReference type="Pfam" id="PF02737">
    <property type="entry name" value="3HCDH_N"/>
    <property type="match status" value="1"/>
</dbReference>
<evidence type="ECO:0000259" key="7">
    <source>
        <dbReference type="Pfam" id="PF02737"/>
    </source>
</evidence>
<feature type="domain" description="3-hydroxyacyl-CoA dehydrogenase C-terminal" evidence="6">
    <location>
        <begin position="187"/>
        <end position="283"/>
    </location>
</feature>
<evidence type="ECO:0000313" key="8">
    <source>
        <dbReference type="EMBL" id="MBA5729832.1"/>
    </source>
</evidence>
<gene>
    <name evidence="8" type="ORF">HW423_08535</name>
</gene>
<feature type="domain" description="3-hydroxyacyl-CoA dehydrogenase NAD binding" evidence="7">
    <location>
        <begin position="6"/>
        <end position="184"/>
    </location>
</feature>
<feature type="binding site" evidence="5">
    <location>
        <position position="144"/>
    </location>
    <ligand>
        <name>NAD(+)</name>
        <dbReference type="ChEBI" id="CHEBI:57540"/>
    </ligand>
</feature>
<dbReference type="GO" id="GO:0006635">
    <property type="term" value="P:fatty acid beta-oxidation"/>
    <property type="evidence" value="ECO:0007669"/>
    <property type="project" value="TreeGrafter"/>
</dbReference>
<reference evidence="8 9" key="1">
    <citation type="submission" date="2020-06" db="EMBL/GenBank/DDBJ databases">
        <title>Reclassification of Facklamia ignava, Facklamia soureckii and Facklami tabacinasalis as Falseniella iganva gen. nov., comb. nov., Hutsoniella ignava gen. nov., comb. nov., and Ruoffia tabacinasalis gen. nov., comb. nov and description of Ruoffia haltotolerans sp. nov., isolated from hypersaline Inland Sea of Qatar.</title>
        <authorList>
            <person name="Fotedar R."/>
            <person name="Sankaranarayanan K."/>
            <person name="Lawson P."/>
            <person name="Caldwell M."/>
            <person name="Zeyara A."/>
            <person name="Al Malki A."/>
            <person name="Ali M."/>
        </authorList>
    </citation>
    <scope>NUCLEOTIDE SEQUENCE [LARGE SCALE GENOMIC DNA]</scope>
    <source>
        <strain evidence="8 9">INB8</strain>
    </source>
</reference>
<dbReference type="AlphaFoldDB" id="A0A839A757"/>
<feature type="binding site" evidence="5">
    <location>
        <position position="120"/>
    </location>
    <ligand>
        <name>NAD(+)</name>
        <dbReference type="ChEBI" id="CHEBI:57540"/>
    </ligand>
</feature>
<dbReference type="GO" id="GO:0070403">
    <property type="term" value="F:NAD+ binding"/>
    <property type="evidence" value="ECO:0007669"/>
    <property type="project" value="InterPro"/>
</dbReference>
<dbReference type="Gene3D" id="1.10.1040.10">
    <property type="entry name" value="N-(1-d-carboxylethyl)-l-norvaline Dehydrogenase, domain 2"/>
    <property type="match status" value="1"/>
</dbReference>
<dbReference type="InterPro" id="IPR022694">
    <property type="entry name" value="3-OHacyl-CoA_DH"/>
</dbReference>
<evidence type="ECO:0000256" key="4">
    <source>
        <dbReference type="PIRSR" id="PIRSR000105-1"/>
    </source>
</evidence>
<feature type="binding site" evidence="5">
    <location>
        <position position="275"/>
    </location>
    <ligand>
        <name>NAD(+)</name>
        <dbReference type="ChEBI" id="CHEBI:57540"/>
    </ligand>
</feature>
<dbReference type="InterPro" id="IPR013328">
    <property type="entry name" value="6PGD_dom2"/>
</dbReference>
<dbReference type="Gene3D" id="3.40.50.720">
    <property type="entry name" value="NAD(P)-binding Rossmann-like Domain"/>
    <property type="match status" value="1"/>
</dbReference>
<dbReference type="GO" id="GO:0008691">
    <property type="term" value="F:3-hydroxybutyryl-CoA dehydrogenase activity"/>
    <property type="evidence" value="ECO:0007669"/>
    <property type="project" value="UniProtKB-EC"/>
</dbReference>
<dbReference type="PANTHER" id="PTHR48075">
    <property type="entry name" value="3-HYDROXYACYL-COA DEHYDROGENASE FAMILY PROTEIN"/>
    <property type="match status" value="1"/>
</dbReference>
<dbReference type="InterPro" id="IPR008927">
    <property type="entry name" value="6-PGluconate_DH-like_C_sf"/>
</dbReference>
<dbReference type="InterPro" id="IPR006108">
    <property type="entry name" value="3HC_DH_C"/>
</dbReference>